<dbReference type="EMBL" id="AMZH03018868">
    <property type="protein sequence ID" value="RRT41072.1"/>
    <property type="molecule type" value="Genomic_DNA"/>
</dbReference>
<name>A0A426XNR9_ENSVE</name>
<evidence type="ECO:0000313" key="2">
    <source>
        <dbReference type="Proteomes" id="UP000287651"/>
    </source>
</evidence>
<reference evidence="2" key="1">
    <citation type="journal article" date="2014" name="Agronomy (Basel)">
        <title>A Draft Genome Sequence for Ensete ventricosum, the Drought-Tolerant Tree Against Hunger.</title>
        <authorList>
            <person name="Harrison J."/>
            <person name="Moore K.A."/>
            <person name="Paszkiewicz K."/>
            <person name="Jones T."/>
            <person name="Grant M."/>
            <person name="Ambacheew D."/>
            <person name="Muzemil S."/>
            <person name="Studholme D.J."/>
        </authorList>
    </citation>
    <scope>NUCLEOTIDE SEQUENCE [LARGE SCALE GENOMIC DNA]</scope>
</reference>
<dbReference type="Proteomes" id="UP000287651">
    <property type="component" value="Unassembled WGS sequence"/>
</dbReference>
<proteinExistence type="predicted"/>
<gene>
    <name evidence="1" type="ORF">B296_00058080</name>
</gene>
<sequence length="120" mass="13497">MGCTRCTGCGSWAAPTPAGPCLPPASPVSCLCYQFKLSYLSEEERDDGYLRTGEWRRLVEAAQREKKMEKRYEEAGSEEGLVSHPSLTMSRSNVRASFVRKTVRFPRLPSDEAEDTYLLL</sequence>
<evidence type="ECO:0000313" key="1">
    <source>
        <dbReference type="EMBL" id="RRT41072.1"/>
    </source>
</evidence>
<accession>A0A426XNR9</accession>
<comment type="caution">
    <text evidence="1">The sequence shown here is derived from an EMBL/GenBank/DDBJ whole genome shotgun (WGS) entry which is preliminary data.</text>
</comment>
<organism evidence="1 2">
    <name type="scientific">Ensete ventricosum</name>
    <name type="common">Abyssinian banana</name>
    <name type="synonym">Musa ensete</name>
    <dbReference type="NCBI Taxonomy" id="4639"/>
    <lineage>
        <taxon>Eukaryota</taxon>
        <taxon>Viridiplantae</taxon>
        <taxon>Streptophyta</taxon>
        <taxon>Embryophyta</taxon>
        <taxon>Tracheophyta</taxon>
        <taxon>Spermatophyta</taxon>
        <taxon>Magnoliopsida</taxon>
        <taxon>Liliopsida</taxon>
        <taxon>Zingiberales</taxon>
        <taxon>Musaceae</taxon>
        <taxon>Ensete</taxon>
    </lineage>
</organism>
<protein>
    <submittedName>
        <fullName evidence="1">Uncharacterized protein</fullName>
    </submittedName>
</protein>
<dbReference type="AlphaFoldDB" id="A0A426XNR9"/>